<organism evidence="1">
    <name type="scientific">human gut metagenome</name>
    <dbReference type="NCBI Taxonomy" id="408170"/>
    <lineage>
        <taxon>unclassified sequences</taxon>
        <taxon>metagenomes</taxon>
        <taxon>organismal metagenomes</taxon>
    </lineage>
</organism>
<dbReference type="EMBL" id="AZMM01015685">
    <property type="protein sequence ID" value="ETJ29790.1"/>
    <property type="molecule type" value="Genomic_DNA"/>
</dbReference>
<comment type="caution">
    <text evidence="1">The sequence shown here is derived from an EMBL/GenBank/DDBJ whole genome shotgun (WGS) entry which is preliminary data.</text>
</comment>
<accession>W1XK39</accession>
<proteinExistence type="predicted"/>
<reference evidence="1" key="1">
    <citation type="submission" date="2013-12" db="EMBL/GenBank/DDBJ databases">
        <title>A Varibaculum cambriense genome reconstructed from a premature infant gut community with otherwise low bacterial novelty that shifts toward anaerobic metabolism during the third week of life.</title>
        <authorList>
            <person name="Brown C.T."/>
            <person name="Sharon I."/>
            <person name="Thomas B.C."/>
            <person name="Castelle C.J."/>
            <person name="Morowitz M.J."/>
            <person name="Banfield J.F."/>
        </authorList>
    </citation>
    <scope>NUCLEOTIDE SEQUENCE</scope>
</reference>
<feature type="non-terminal residue" evidence="1">
    <location>
        <position position="54"/>
    </location>
</feature>
<evidence type="ECO:0000313" key="1">
    <source>
        <dbReference type="EMBL" id="ETJ29790.1"/>
    </source>
</evidence>
<sequence>MGGVVLGARAAPAPARAPRRLRLRLTGDLHGRQRGMGRARMARMALIRRRRSEE</sequence>
<gene>
    <name evidence="1" type="ORF">Q604_UNBC15685G0001</name>
</gene>
<protein>
    <submittedName>
        <fullName evidence="1">Uncharacterized protein</fullName>
    </submittedName>
</protein>
<name>W1XK39_9ZZZZ</name>
<dbReference type="AlphaFoldDB" id="W1XK39"/>